<dbReference type="Pfam" id="PF21190">
    <property type="entry name" value="Bbp16"/>
    <property type="match status" value="1"/>
</dbReference>
<gene>
    <name evidence="1" type="ORF">LMG7141_00800</name>
</gene>
<accession>A0ABM9J0Z6</accession>
<proteinExistence type="predicted"/>
<organism evidence="1 2">
    <name type="scientific">Ralstonia condita</name>
    <dbReference type="NCBI Taxonomy" id="3058600"/>
    <lineage>
        <taxon>Bacteria</taxon>
        <taxon>Pseudomonadati</taxon>
        <taxon>Pseudomonadota</taxon>
        <taxon>Betaproteobacteria</taxon>
        <taxon>Burkholderiales</taxon>
        <taxon>Burkholderiaceae</taxon>
        <taxon>Ralstonia</taxon>
    </lineage>
</organism>
<evidence type="ECO:0000313" key="2">
    <source>
        <dbReference type="Proteomes" id="UP001189616"/>
    </source>
</evidence>
<evidence type="ECO:0000313" key="1">
    <source>
        <dbReference type="EMBL" id="CAJ0778795.1"/>
    </source>
</evidence>
<dbReference type="Gene3D" id="2.60.120.1110">
    <property type="match status" value="1"/>
</dbReference>
<reference evidence="1 2" key="1">
    <citation type="submission" date="2023-07" db="EMBL/GenBank/DDBJ databases">
        <authorList>
            <person name="Peeters C."/>
        </authorList>
    </citation>
    <scope>NUCLEOTIDE SEQUENCE [LARGE SCALE GENOMIC DNA]</scope>
    <source>
        <strain evidence="1 2">LMG 7141</strain>
    </source>
</reference>
<keyword evidence="2" id="KW-1185">Reference proteome</keyword>
<sequence length="158" mass="16340">MILDGNLVFDGTIATTGLTGVNQFASGATTTSTNTIDLLNARDLGDGGDSMSGNLTVSFLITTAYSGGTSVNFQLQGSTDNTTWTVYSETGAIAIASLTAGTRLALKMPSVNPDAGPPPRYLRTAYVNVGANTAGAVMAYLNTPDDNRYYKPGIVISN</sequence>
<dbReference type="Proteomes" id="UP001189616">
    <property type="component" value="Unassembled WGS sequence"/>
</dbReference>
<comment type="caution">
    <text evidence="1">The sequence shown here is derived from an EMBL/GenBank/DDBJ whole genome shotgun (WGS) entry which is preliminary data.</text>
</comment>
<protein>
    <submittedName>
        <fullName evidence="1">Uncharacterized protein</fullName>
    </submittedName>
</protein>
<dbReference type="InterPro" id="IPR048922">
    <property type="entry name" value="Bbp16"/>
</dbReference>
<dbReference type="RefSeq" id="WP_182593956.1">
    <property type="nucleotide sequence ID" value="NZ_CATYWO010000001.1"/>
</dbReference>
<name>A0ABM9J0Z6_9RALS</name>
<dbReference type="EMBL" id="CATYWO010000001">
    <property type="protein sequence ID" value="CAJ0778795.1"/>
    <property type="molecule type" value="Genomic_DNA"/>
</dbReference>